<dbReference type="AlphaFoldDB" id="A0A4S8K5I7"/>
<comment type="caution">
    <text evidence="2">The sequence shown here is derived from an EMBL/GenBank/DDBJ whole genome shotgun (WGS) entry which is preliminary data.</text>
</comment>
<dbReference type="InterPro" id="IPR036282">
    <property type="entry name" value="Glutathione-S-Trfase_C_sf"/>
</dbReference>
<dbReference type="STRING" id="52838.A0A4S8K5I7"/>
<dbReference type="SUPFAM" id="SSF47616">
    <property type="entry name" value="GST C-terminal domain-like"/>
    <property type="match status" value="1"/>
</dbReference>
<dbReference type="CDD" id="cd03203">
    <property type="entry name" value="GST_C_Lambda"/>
    <property type="match status" value="1"/>
</dbReference>
<dbReference type="Gene3D" id="3.40.30.10">
    <property type="entry name" value="Glutaredoxin"/>
    <property type="match status" value="2"/>
</dbReference>
<accession>A0A4S8K5I7</accession>
<dbReference type="Gene3D" id="1.20.1050.10">
    <property type="match status" value="1"/>
</dbReference>
<protein>
    <recommendedName>
        <fullName evidence="1">GST N-terminal domain-containing protein</fullName>
    </recommendedName>
</protein>
<dbReference type="FunFam" id="1.20.1050.10:FF:000041">
    <property type="entry name" value="Lambda class glutathione S-transferase"/>
    <property type="match status" value="1"/>
</dbReference>
<dbReference type="SUPFAM" id="SSF52833">
    <property type="entry name" value="Thioredoxin-like"/>
    <property type="match status" value="1"/>
</dbReference>
<evidence type="ECO:0000259" key="1">
    <source>
        <dbReference type="Pfam" id="PF13417"/>
    </source>
</evidence>
<dbReference type="Proteomes" id="UP000317650">
    <property type="component" value="Chromosome 8"/>
</dbReference>
<proteinExistence type="predicted"/>
<reference evidence="2 3" key="1">
    <citation type="journal article" date="2019" name="Nat. Plants">
        <title>Genome sequencing of Musa balbisiana reveals subgenome evolution and function divergence in polyploid bananas.</title>
        <authorList>
            <person name="Yao X."/>
        </authorList>
    </citation>
    <scope>NUCLEOTIDE SEQUENCE [LARGE SCALE GENOMIC DNA]</scope>
    <source>
        <strain evidence="3">cv. DH-PKW</strain>
        <tissue evidence="2">Leaves</tissue>
    </source>
</reference>
<organism evidence="2 3">
    <name type="scientific">Musa balbisiana</name>
    <name type="common">Banana</name>
    <dbReference type="NCBI Taxonomy" id="52838"/>
    <lineage>
        <taxon>Eukaryota</taxon>
        <taxon>Viridiplantae</taxon>
        <taxon>Streptophyta</taxon>
        <taxon>Embryophyta</taxon>
        <taxon>Tracheophyta</taxon>
        <taxon>Spermatophyta</taxon>
        <taxon>Magnoliopsida</taxon>
        <taxon>Liliopsida</taxon>
        <taxon>Zingiberales</taxon>
        <taxon>Musaceae</taxon>
        <taxon>Musa</taxon>
    </lineage>
</organism>
<evidence type="ECO:0000313" key="2">
    <source>
        <dbReference type="EMBL" id="THU70088.1"/>
    </source>
</evidence>
<dbReference type="EMBL" id="PYDT01000002">
    <property type="protein sequence ID" value="THU70088.1"/>
    <property type="molecule type" value="Genomic_DNA"/>
</dbReference>
<gene>
    <name evidence="2" type="ORF">C4D60_Mb08t21380</name>
</gene>
<dbReference type="GO" id="GO:0004364">
    <property type="term" value="F:glutathione transferase activity"/>
    <property type="evidence" value="ECO:0007669"/>
    <property type="project" value="InterPro"/>
</dbReference>
<evidence type="ECO:0000313" key="3">
    <source>
        <dbReference type="Proteomes" id="UP000317650"/>
    </source>
</evidence>
<feature type="domain" description="GST N-terminal" evidence="1">
    <location>
        <begin position="34"/>
        <end position="128"/>
    </location>
</feature>
<name>A0A4S8K5I7_MUSBA</name>
<dbReference type="InterPro" id="IPR036249">
    <property type="entry name" value="Thioredoxin-like_sf"/>
</dbReference>
<sequence>MAAAATASFTKEVLPPTLDSTSEPPELFDGTTRLYISYICPYAQRTWIARNYKARRVVNDKFYSICTLGEQGLQEKIKLVPIDLDNRPAWYKEKVYPANKVPSLEHNNEVKGESLDLIKYINKYFEGPELLPDDPAKQQFAEELLSYSDSFNKVMYTAMISKGDVGDDFGAALDKLEDALLKFDDGPFFLGHFSLVDIAYAPFIERLQTFLKEVKNYDITEGRPKLILWIEELGKIDAYTHTKQDPQVLLARNKKRLGVLISPVTCSSMFI</sequence>
<dbReference type="PANTHER" id="PTHR44328">
    <property type="entry name" value="GLUTATHIONE S-TRANSFERASE L1"/>
    <property type="match status" value="1"/>
</dbReference>
<dbReference type="Pfam" id="PF13417">
    <property type="entry name" value="GST_N_3"/>
    <property type="match status" value="1"/>
</dbReference>
<dbReference type="Pfam" id="PF13410">
    <property type="entry name" value="GST_C_2"/>
    <property type="match status" value="1"/>
</dbReference>
<dbReference type="InterPro" id="IPR004045">
    <property type="entry name" value="Glutathione_S-Trfase_N"/>
</dbReference>
<keyword evidence="3" id="KW-1185">Reference proteome</keyword>
<dbReference type="InterPro" id="IPR044629">
    <property type="entry name" value="GSTL1/2/3"/>
</dbReference>
<dbReference type="PANTHER" id="PTHR44328:SF16">
    <property type="entry name" value="PROTEIN IN2-1 HOMOLOG B"/>
    <property type="match status" value="1"/>
</dbReference>